<dbReference type="Proteomes" id="UP001293718">
    <property type="component" value="Unassembled WGS sequence"/>
</dbReference>
<dbReference type="RefSeq" id="WP_322465918.1">
    <property type="nucleotide sequence ID" value="NZ_JAXOJX010000021.1"/>
</dbReference>
<evidence type="ECO:0000313" key="2">
    <source>
        <dbReference type="EMBL" id="MDZ5457655.1"/>
    </source>
</evidence>
<dbReference type="InterPro" id="IPR023577">
    <property type="entry name" value="CYTH_domain"/>
</dbReference>
<dbReference type="EMBL" id="JAXOJX010000021">
    <property type="protein sequence ID" value="MDZ5457655.1"/>
    <property type="molecule type" value="Genomic_DNA"/>
</dbReference>
<dbReference type="Pfam" id="PF01928">
    <property type="entry name" value="CYTH"/>
    <property type="match status" value="1"/>
</dbReference>
<dbReference type="SMART" id="SM01118">
    <property type="entry name" value="CYTH"/>
    <property type="match status" value="1"/>
</dbReference>
<accession>A0ABU5IGJ1</accession>
<reference evidence="2 3" key="1">
    <citation type="submission" date="2023-11" db="EMBL/GenBank/DDBJ databases">
        <title>Draft genome of Azohydromonas lata strain H1 (DSM1123), a polyhydroxyalkanoate producer.</title>
        <authorList>
            <person name="Traversa D."/>
            <person name="D'Addabbo P."/>
            <person name="Pazzani C."/>
            <person name="Manzari C."/>
            <person name="Chiara M."/>
            <person name="Scrascia M."/>
        </authorList>
    </citation>
    <scope>NUCLEOTIDE SEQUENCE [LARGE SCALE GENOMIC DNA]</scope>
    <source>
        <strain evidence="2 3">H1</strain>
    </source>
</reference>
<gene>
    <name evidence="2" type="ORF">SM757_13830</name>
</gene>
<dbReference type="InterPro" id="IPR039013">
    <property type="entry name" value="YgiF"/>
</dbReference>
<feature type="domain" description="CYTH" evidence="1">
    <location>
        <begin position="2"/>
        <end position="199"/>
    </location>
</feature>
<dbReference type="SUPFAM" id="SSF55154">
    <property type="entry name" value="CYTH-like phosphatases"/>
    <property type="match status" value="1"/>
</dbReference>
<dbReference type="InterPro" id="IPR033469">
    <property type="entry name" value="CYTH-like_dom_sf"/>
</dbReference>
<organism evidence="2 3">
    <name type="scientific">Azohydromonas lata</name>
    <dbReference type="NCBI Taxonomy" id="45677"/>
    <lineage>
        <taxon>Bacteria</taxon>
        <taxon>Pseudomonadati</taxon>
        <taxon>Pseudomonadota</taxon>
        <taxon>Betaproteobacteria</taxon>
        <taxon>Burkholderiales</taxon>
        <taxon>Sphaerotilaceae</taxon>
        <taxon>Azohydromonas</taxon>
    </lineage>
</organism>
<proteinExistence type="predicted"/>
<evidence type="ECO:0000259" key="1">
    <source>
        <dbReference type="PROSITE" id="PS51707"/>
    </source>
</evidence>
<protein>
    <submittedName>
        <fullName evidence="2">CYTH domain-containing protein</fullName>
    </submittedName>
</protein>
<dbReference type="Gene3D" id="2.40.320.10">
    <property type="entry name" value="Hypothetical Protein Pfu-838710-001"/>
    <property type="match status" value="1"/>
</dbReference>
<dbReference type="PANTHER" id="PTHR39569">
    <property type="entry name" value="INORGANIC TRIPHOSPHATASE"/>
    <property type="match status" value="1"/>
</dbReference>
<dbReference type="PROSITE" id="PS51707">
    <property type="entry name" value="CYTH"/>
    <property type="match status" value="1"/>
</dbReference>
<dbReference type="CDD" id="cd07756">
    <property type="entry name" value="CYTH-like_Pase_CHAD"/>
    <property type="match status" value="1"/>
</dbReference>
<evidence type="ECO:0000313" key="3">
    <source>
        <dbReference type="Proteomes" id="UP001293718"/>
    </source>
</evidence>
<sequence>MSTETELKFQIPSATRAAVRAEVDAAGGQPLRLQARYFDTDDRALAAAGMALRLRREGEAWVQTLKGRGDGVMQRLEHEVRLGAGEAVQLDIARHDGTPAGAALRRALADRELRPTFETDVHRTVLRLRQADAEIELALDEGALRAGADESPMSELEYELLSGPVDALLALAGEGVLRHGLWLDVRSKAERGERLARGIQHVPALRLEADTLATALRQLLANAAELADGSGGPDHLQAALEAVEDGLRAAALRPEAASLQAFKAQLEAVAARPDAEALAAAGELLRSPGFNRLVLEWLGAALDA</sequence>
<keyword evidence="3" id="KW-1185">Reference proteome</keyword>
<comment type="caution">
    <text evidence="2">The sequence shown here is derived from an EMBL/GenBank/DDBJ whole genome shotgun (WGS) entry which is preliminary data.</text>
</comment>
<name>A0ABU5IGJ1_9BURK</name>
<dbReference type="PANTHER" id="PTHR39569:SF1">
    <property type="entry name" value="INORGANIC TRIPHOSPHATASE"/>
    <property type="match status" value="1"/>
</dbReference>